<keyword evidence="4" id="KW-1185">Reference proteome</keyword>
<dbReference type="InterPro" id="IPR050237">
    <property type="entry name" value="ATP-dep_AMP-bd_enzyme"/>
</dbReference>
<dbReference type="InterPro" id="IPR025110">
    <property type="entry name" value="AMP-bd_C"/>
</dbReference>
<dbReference type="PROSITE" id="PS00455">
    <property type="entry name" value="AMP_BINDING"/>
    <property type="match status" value="1"/>
</dbReference>
<dbReference type="InterPro" id="IPR000873">
    <property type="entry name" value="AMP-dep_synth/lig_dom"/>
</dbReference>
<accession>A0ABS7XDK4</accession>
<evidence type="ECO:0000313" key="3">
    <source>
        <dbReference type="EMBL" id="MBZ9613140.1"/>
    </source>
</evidence>
<proteinExistence type="predicted"/>
<dbReference type="InterPro" id="IPR020845">
    <property type="entry name" value="AMP-binding_CS"/>
</dbReference>
<dbReference type="PANTHER" id="PTHR43767">
    <property type="entry name" value="LONG-CHAIN-FATTY-ACID--COA LIGASE"/>
    <property type="match status" value="1"/>
</dbReference>
<evidence type="ECO:0000313" key="4">
    <source>
        <dbReference type="Proteomes" id="UP000663814"/>
    </source>
</evidence>
<dbReference type="InterPro" id="IPR042099">
    <property type="entry name" value="ANL_N_sf"/>
</dbReference>
<feature type="domain" description="AMP-dependent synthetase/ligase" evidence="1">
    <location>
        <begin position="47"/>
        <end position="354"/>
    </location>
</feature>
<evidence type="ECO:0000259" key="2">
    <source>
        <dbReference type="Pfam" id="PF13193"/>
    </source>
</evidence>
<feature type="domain" description="AMP-binding enzyme C-terminal" evidence="2">
    <location>
        <begin position="411"/>
        <end position="485"/>
    </location>
</feature>
<gene>
    <name evidence="3" type="ORF">I4W93_016240</name>
</gene>
<name>A0ABS7XDK4_9GAMM</name>
<dbReference type="PANTHER" id="PTHR43767:SF10">
    <property type="entry name" value="SURFACTIN SYNTHASE SUBUNIT 1"/>
    <property type="match status" value="1"/>
</dbReference>
<evidence type="ECO:0000259" key="1">
    <source>
        <dbReference type="Pfam" id="PF00501"/>
    </source>
</evidence>
<dbReference type="Proteomes" id="UP000663814">
    <property type="component" value="Unassembled WGS sequence"/>
</dbReference>
<protein>
    <submittedName>
        <fullName evidence="3">Acyl--CoA ligase</fullName>
    </submittedName>
</protein>
<sequence>MDNIFTLKDLITPVLNGNFSGCISTEADDGGSFTAELELAAKYCHSLQHQQKVVVMVSNTLETVAALLSVWQLGGVVVPAKREMSEAALQNIIDDCGADFVLDPEARSLKPVTTQQLHAVVPPAFHYLTQPRLTGVDLALIIYTSGSTGKPKGIMLTHANVISALRSILGYLQIRQSDRIMLISPLSFDYGLYQLFFCLATGCQLVMCRKTINPISLLNIVEKRGITVLPLIPALASSLHKYLERFNKKINGVRLITSTGGVFPSHTALGLKQQFIGAEVVKMYGLTESKRVSYLPAGYLGEKSDSVGIPMPGLDAKIFREVATEHNRVVLEELPSGEVGQLFVRGTSVFQRYFNLQNDAGAKVVAGRYRDDNWLATGDLFMQDADGFLYFKGRVKDLIKQRGFCIYPRDMETIVYKNPAVEICLVAGVKDSYDNEIAKLFVVLVEQTKQAQDEFKTWLQQHVDADYMFAEIQFLQQMPLSNNGKVDVSQLTKAA</sequence>
<organism evidence="3 4">
    <name type="scientific">Rheinheimera maricola</name>
    <dbReference type="NCBI Taxonomy" id="2793282"/>
    <lineage>
        <taxon>Bacteria</taxon>
        <taxon>Pseudomonadati</taxon>
        <taxon>Pseudomonadota</taxon>
        <taxon>Gammaproteobacteria</taxon>
        <taxon>Chromatiales</taxon>
        <taxon>Chromatiaceae</taxon>
        <taxon>Rheinheimera</taxon>
    </lineage>
</organism>
<dbReference type="EMBL" id="JAERPS020000006">
    <property type="protein sequence ID" value="MBZ9613140.1"/>
    <property type="molecule type" value="Genomic_DNA"/>
</dbReference>
<dbReference type="SUPFAM" id="SSF56801">
    <property type="entry name" value="Acetyl-CoA synthetase-like"/>
    <property type="match status" value="1"/>
</dbReference>
<dbReference type="Pfam" id="PF13193">
    <property type="entry name" value="AMP-binding_C"/>
    <property type="match status" value="1"/>
</dbReference>
<comment type="caution">
    <text evidence="3">The sequence shown here is derived from an EMBL/GenBank/DDBJ whole genome shotgun (WGS) entry which is preliminary data.</text>
</comment>
<dbReference type="Gene3D" id="3.30.300.30">
    <property type="match status" value="1"/>
</dbReference>
<dbReference type="RefSeq" id="WP_205311845.1">
    <property type="nucleotide sequence ID" value="NZ_JAERPS020000006.1"/>
</dbReference>
<dbReference type="GO" id="GO:0016874">
    <property type="term" value="F:ligase activity"/>
    <property type="evidence" value="ECO:0007669"/>
    <property type="project" value="UniProtKB-KW"/>
</dbReference>
<dbReference type="InterPro" id="IPR045851">
    <property type="entry name" value="AMP-bd_C_sf"/>
</dbReference>
<dbReference type="Gene3D" id="3.40.50.12780">
    <property type="entry name" value="N-terminal domain of ligase-like"/>
    <property type="match status" value="1"/>
</dbReference>
<reference evidence="3 4" key="1">
    <citation type="submission" date="2021-08" db="EMBL/GenBank/DDBJ databases">
        <title>Rheinheimera aquimaris sp. nov., isolated from seawater of the East Sea in Korea.</title>
        <authorList>
            <person name="Kim K.H."/>
            <person name="Wenting R."/>
            <person name="Kim K.R."/>
            <person name="Jeon C.O."/>
        </authorList>
    </citation>
    <scope>NUCLEOTIDE SEQUENCE [LARGE SCALE GENOMIC DNA]</scope>
    <source>
        <strain evidence="3 4">MA-13</strain>
    </source>
</reference>
<dbReference type="Pfam" id="PF00501">
    <property type="entry name" value="AMP-binding"/>
    <property type="match status" value="1"/>
</dbReference>
<keyword evidence="3" id="KW-0436">Ligase</keyword>